<organism evidence="1">
    <name type="scientific">mine drainage metagenome</name>
    <dbReference type="NCBI Taxonomy" id="410659"/>
    <lineage>
        <taxon>unclassified sequences</taxon>
        <taxon>metagenomes</taxon>
        <taxon>ecological metagenomes</taxon>
    </lineage>
</organism>
<feature type="non-terminal residue" evidence="1">
    <location>
        <position position="130"/>
    </location>
</feature>
<sequence length="130" mass="14095">PGMQIRRWHPVGPGRFVTMDTHAPFVGVHSPRVALSAVAPRGIEQSGLDVRRGKRYTGYLYLRATPGAKVRVTLRWGRGAQARQTVTFPYVPAHFTRLPFRFTAGASSQDARFEVTGTGAGAFTVGAASL</sequence>
<accession>T0ZZA3</accession>
<comment type="caution">
    <text evidence="1">The sequence shown here is derived from an EMBL/GenBank/DDBJ whole genome shotgun (WGS) entry which is preliminary data.</text>
</comment>
<reference evidence="1" key="2">
    <citation type="journal article" date="2014" name="ISME J.">
        <title>Microbial stratification in low pH oxic and suboxic macroscopic growths along an acid mine drainage.</title>
        <authorList>
            <person name="Mendez-Garcia C."/>
            <person name="Mesa V."/>
            <person name="Sprenger R.R."/>
            <person name="Richter M."/>
            <person name="Diez M.S."/>
            <person name="Solano J."/>
            <person name="Bargiela R."/>
            <person name="Golyshina O.V."/>
            <person name="Manteca A."/>
            <person name="Ramos J.L."/>
            <person name="Gallego J.R."/>
            <person name="Llorente I."/>
            <person name="Martins Dos Santos V.A."/>
            <person name="Jensen O.N."/>
            <person name="Pelaez A.I."/>
            <person name="Sanchez J."/>
            <person name="Ferrer M."/>
        </authorList>
    </citation>
    <scope>NUCLEOTIDE SEQUENCE</scope>
</reference>
<name>T0ZZA3_9ZZZZ</name>
<protein>
    <submittedName>
        <fullName evidence="1">Alpha-N-arabinofuranosidase</fullName>
    </submittedName>
</protein>
<dbReference type="EMBL" id="AUZX01013913">
    <property type="protein sequence ID" value="EQD34094.1"/>
    <property type="molecule type" value="Genomic_DNA"/>
</dbReference>
<evidence type="ECO:0000313" key="1">
    <source>
        <dbReference type="EMBL" id="EQD34094.1"/>
    </source>
</evidence>
<dbReference type="AlphaFoldDB" id="T0ZZA3"/>
<proteinExistence type="predicted"/>
<feature type="non-terminal residue" evidence="1">
    <location>
        <position position="1"/>
    </location>
</feature>
<reference evidence="1" key="1">
    <citation type="submission" date="2013-08" db="EMBL/GenBank/DDBJ databases">
        <authorList>
            <person name="Mendez C."/>
            <person name="Richter M."/>
            <person name="Ferrer M."/>
            <person name="Sanchez J."/>
        </authorList>
    </citation>
    <scope>NUCLEOTIDE SEQUENCE</scope>
</reference>
<gene>
    <name evidence="1" type="ORF">B1A_18862</name>
</gene>